<dbReference type="GO" id="GO:0004029">
    <property type="term" value="F:aldehyde dehydrogenase (NAD+) activity"/>
    <property type="evidence" value="ECO:0007669"/>
    <property type="project" value="TreeGrafter"/>
</dbReference>
<dbReference type="InterPro" id="IPR029510">
    <property type="entry name" value="Ald_DH_CS_GLU"/>
</dbReference>
<dbReference type="FunFam" id="3.40.605.10:FF:000004">
    <property type="entry name" value="Aldehyde dehydrogenase"/>
    <property type="match status" value="1"/>
</dbReference>
<dbReference type="Gene3D" id="3.40.605.10">
    <property type="entry name" value="Aldehyde Dehydrogenase, Chain A, domain 1"/>
    <property type="match status" value="1"/>
</dbReference>
<dbReference type="eggNOG" id="KOG2456">
    <property type="taxonomic scope" value="Eukaryota"/>
</dbReference>
<reference evidence="9 10" key="2">
    <citation type="journal article" date="2012" name="Open Biol.">
        <title>Characteristics of nucleosomes and linker DNA regions on the genome of the basidiomycete Mixia osmundae revealed by mono- and dinucleosome mapping.</title>
        <authorList>
            <person name="Nishida H."/>
            <person name="Kondo S."/>
            <person name="Matsumoto T."/>
            <person name="Suzuki Y."/>
            <person name="Yoshikawa H."/>
            <person name="Taylor T.D."/>
            <person name="Sugiyama J."/>
        </authorList>
    </citation>
    <scope>NUCLEOTIDE SEQUENCE [LARGE SCALE GENOMIC DNA]</scope>
    <source>
        <strain evidence="10">CBS 9802 / IAM 14324 / JCM 22182 / KY 12970</strain>
    </source>
</reference>
<dbReference type="PIRSF" id="PIRSF036492">
    <property type="entry name" value="ALDH"/>
    <property type="match status" value="1"/>
</dbReference>
<dbReference type="Proteomes" id="UP000009131">
    <property type="component" value="Unassembled WGS sequence"/>
</dbReference>
<organism evidence="9 10">
    <name type="scientific">Mixia osmundae (strain CBS 9802 / IAM 14324 / JCM 22182 / KY 12970)</name>
    <dbReference type="NCBI Taxonomy" id="764103"/>
    <lineage>
        <taxon>Eukaryota</taxon>
        <taxon>Fungi</taxon>
        <taxon>Dikarya</taxon>
        <taxon>Basidiomycota</taxon>
        <taxon>Pucciniomycotina</taxon>
        <taxon>Mixiomycetes</taxon>
        <taxon>Mixiales</taxon>
        <taxon>Mixiaceae</taxon>
        <taxon>Mixia</taxon>
    </lineage>
</organism>
<dbReference type="OMA" id="RWAMRSH"/>
<reference evidence="9 10" key="1">
    <citation type="journal article" date="2011" name="J. Gen. Appl. Microbiol.">
        <title>Draft genome sequencing of the enigmatic basidiomycete Mixia osmundae.</title>
        <authorList>
            <person name="Nishida H."/>
            <person name="Nagatsuka Y."/>
            <person name="Sugiyama J."/>
        </authorList>
    </citation>
    <scope>NUCLEOTIDE SEQUENCE [LARGE SCALE GENOMIC DNA]</scope>
    <source>
        <strain evidence="10">CBS 9802 / IAM 14324 / JCM 22182 / KY 12970</strain>
    </source>
</reference>
<dbReference type="InParanoid" id="G7E0X2"/>
<protein>
    <recommendedName>
        <fullName evidence="3">Aldehyde dehydrogenase</fullName>
    </recommendedName>
</protein>
<feature type="active site" evidence="4">
    <location>
        <position position="260"/>
    </location>
</feature>
<dbReference type="InterPro" id="IPR016163">
    <property type="entry name" value="Ald_DH_C"/>
</dbReference>
<evidence type="ECO:0000256" key="6">
    <source>
        <dbReference type="RuleBase" id="RU003345"/>
    </source>
</evidence>
<evidence type="ECO:0000256" key="3">
    <source>
        <dbReference type="PIRNR" id="PIRNR036492"/>
    </source>
</evidence>
<dbReference type="GO" id="GO:0005737">
    <property type="term" value="C:cytoplasm"/>
    <property type="evidence" value="ECO:0007669"/>
    <property type="project" value="TreeGrafter"/>
</dbReference>
<dbReference type="EMBL" id="BABT02000090">
    <property type="protein sequence ID" value="GAA96482.1"/>
    <property type="molecule type" value="Genomic_DNA"/>
</dbReference>
<evidence type="ECO:0000256" key="1">
    <source>
        <dbReference type="ARBA" id="ARBA00009986"/>
    </source>
</evidence>
<dbReference type="OrthoDB" id="440325at2759"/>
<dbReference type="PROSITE" id="PS00070">
    <property type="entry name" value="ALDEHYDE_DEHYDR_CYS"/>
    <property type="match status" value="1"/>
</dbReference>
<dbReference type="InterPro" id="IPR016161">
    <property type="entry name" value="Ald_DH/histidinol_DH"/>
</dbReference>
<dbReference type="AlphaFoldDB" id="G7E0X2"/>
<gene>
    <name evidence="9" type="primary">Mo03150</name>
    <name evidence="9" type="ORF">E5Q_03150</name>
</gene>
<dbReference type="InterPro" id="IPR016160">
    <property type="entry name" value="Ald_DH_CS_CYS"/>
</dbReference>
<dbReference type="PANTHER" id="PTHR43570">
    <property type="entry name" value="ALDEHYDE DEHYDROGENASE"/>
    <property type="match status" value="1"/>
</dbReference>
<dbReference type="PROSITE" id="PS00687">
    <property type="entry name" value="ALDEHYDE_DEHYDR_GLU"/>
    <property type="match status" value="1"/>
</dbReference>
<dbReference type="PANTHER" id="PTHR43570:SF16">
    <property type="entry name" value="ALDEHYDE DEHYDROGENASE TYPE III, ISOFORM Q"/>
    <property type="match status" value="1"/>
</dbReference>
<name>G7E0X2_MIXOS</name>
<keyword evidence="2 3" id="KW-0560">Oxidoreductase</keyword>
<evidence type="ECO:0000256" key="2">
    <source>
        <dbReference type="ARBA" id="ARBA00023002"/>
    </source>
</evidence>
<dbReference type="InterPro" id="IPR012394">
    <property type="entry name" value="Aldehyde_DH_NAD(P)"/>
</dbReference>
<dbReference type="InterPro" id="IPR016162">
    <property type="entry name" value="Ald_DH_N"/>
</dbReference>
<feature type="domain" description="Aldehyde dehydrogenase" evidence="8">
    <location>
        <begin position="19"/>
        <end position="446"/>
    </location>
</feature>
<comment type="caution">
    <text evidence="9">The sequence shown here is derived from an EMBL/GenBank/DDBJ whole genome shotgun (WGS) entry which is preliminary data.</text>
</comment>
<comment type="similarity">
    <text evidence="1 3 6">Belongs to the aldehyde dehydrogenase family.</text>
</comment>
<dbReference type="Pfam" id="PF00171">
    <property type="entry name" value="Aldedh"/>
    <property type="match status" value="1"/>
</dbReference>
<dbReference type="SUPFAM" id="SSF53720">
    <property type="entry name" value="ALDH-like"/>
    <property type="match status" value="1"/>
</dbReference>
<sequence length="524" mass="56625">MTAVEKIQTPDLAYTPKGEIKGIVEGLRATFMTHKTRDVTFRIAQLKLLGAMITEHEKEWTEAIHHDLGRPASEIYLTEIMHVKNEVATACKNVKKWAKPSSVSTTIGWVGVRPKIIHDPLGVILCLSPWNYPLTLSIGPIIGAIAAGNTAVLKPSEHAMATAALFTRLFPQYLDQSCYRIINGAVDETTELLDQKWDHIFYTGSGMVGRIVATAAAKHLTPCVLELGGKSPVLVFDDANVKVAATRIIWSKFVNAGQTCIASDYVLCSEAMLPKLIEAFRASLKVFTKGQDPLLPTTEYSKIVNERQFGRLTKMLEHTKGNIAIGGRSSAETQKIEVTVLTGVDVARDESMASEIFGPLLPVVTFENPAEAIDIINKGDQPLAMYVFGGAANFDMVKSRTRSGSIVHNDTLVQFLVPGLPFNGVGPSGTGAYHGKFSFDCFSHQRSTLSTPNMFEPIMALRYPPYSAKKLKWLNIGLGEKPPSASGVRKTGTSSTGIGSVGPAGQMRSNGNGNGAVNGKGSSY</sequence>
<feature type="region of interest" description="Disordered" evidence="7">
    <location>
        <begin position="482"/>
        <end position="524"/>
    </location>
</feature>
<dbReference type="GO" id="GO:0006081">
    <property type="term" value="P:aldehyde metabolic process"/>
    <property type="evidence" value="ECO:0007669"/>
    <property type="project" value="InterPro"/>
</dbReference>
<proteinExistence type="inferred from homology"/>
<dbReference type="RefSeq" id="XP_014568093.1">
    <property type="nucleotide sequence ID" value="XM_014712607.1"/>
</dbReference>
<evidence type="ECO:0000256" key="7">
    <source>
        <dbReference type="SAM" id="MobiDB-lite"/>
    </source>
</evidence>
<evidence type="ECO:0000256" key="4">
    <source>
        <dbReference type="PIRSR" id="PIRSR036492-1"/>
    </source>
</evidence>
<keyword evidence="10" id="KW-1185">Reference proteome</keyword>
<accession>G7E0X2</accession>
<dbReference type="STRING" id="764103.G7E0X2"/>
<evidence type="ECO:0000259" key="8">
    <source>
        <dbReference type="Pfam" id="PF00171"/>
    </source>
</evidence>
<evidence type="ECO:0000256" key="5">
    <source>
        <dbReference type="PROSITE-ProRule" id="PRU10007"/>
    </source>
</evidence>
<feature type="active site" evidence="4 5">
    <location>
        <position position="226"/>
    </location>
</feature>
<evidence type="ECO:0000313" key="9">
    <source>
        <dbReference type="EMBL" id="GAA96482.1"/>
    </source>
</evidence>
<dbReference type="InterPro" id="IPR015590">
    <property type="entry name" value="Aldehyde_DH_dom"/>
</dbReference>
<dbReference type="CDD" id="cd07087">
    <property type="entry name" value="ALDH_F3-13-14_CALDH-like"/>
    <property type="match status" value="1"/>
</dbReference>
<dbReference type="Gene3D" id="3.40.309.10">
    <property type="entry name" value="Aldehyde Dehydrogenase, Chain A, domain 2"/>
    <property type="match status" value="1"/>
</dbReference>
<dbReference type="HOGENOM" id="CLU_005391_3_0_1"/>
<evidence type="ECO:0000313" key="10">
    <source>
        <dbReference type="Proteomes" id="UP000009131"/>
    </source>
</evidence>